<evidence type="ECO:0000313" key="8">
    <source>
        <dbReference type="Proteomes" id="UP001597180"/>
    </source>
</evidence>
<keyword evidence="5" id="KW-0460">Magnesium</keyword>
<dbReference type="InterPro" id="IPR008949">
    <property type="entry name" value="Isoprenoid_synthase_dom_sf"/>
</dbReference>
<dbReference type="SFLD" id="SFLDG01211">
    <property type="entry name" value="Competence_Regulatory_Protein"/>
    <property type="match status" value="1"/>
</dbReference>
<dbReference type="RefSeq" id="WP_345587202.1">
    <property type="nucleotide sequence ID" value="NZ_BAABJG010000006.1"/>
</dbReference>
<dbReference type="Proteomes" id="UP001597180">
    <property type="component" value="Unassembled WGS sequence"/>
</dbReference>
<comment type="caution">
    <text evidence="7">The sequence shown here is derived from an EMBL/GenBank/DDBJ whole genome shotgun (WGS) entry which is preliminary data.</text>
</comment>
<dbReference type="CDD" id="cd00867">
    <property type="entry name" value="Trans_IPPS"/>
    <property type="match status" value="1"/>
</dbReference>
<evidence type="ECO:0000256" key="6">
    <source>
        <dbReference type="RuleBase" id="RU004466"/>
    </source>
</evidence>
<comment type="cofactor">
    <cofactor evidence="1">
        <name>Mg(2+)</name>
        <dbReference type="ChEBI" id="CHEBI:18420"/>
    </cofactor>
</comment>
<dbReference type="InterPro" id="IPR033965">
    <property type="entry name" value="ComQ"/>
</dbReference>
<keyword evidence="8" id="KW-1185">Reference proteome</keyword>
<keyword evidence="3 6" id="KW-0808">Transferase</keyword>
<dbReference type="EMBL" id="JBHTLU010000013">
    <property type="protein sequence ID" value="MFD1220599.1"/>
    <property type="molecule type" value="Genomic_DNA"/>
</dbReference>
<dbReference type="Gene3D" id="1.10.600.10">
    <property type="entry name" value="Farnesyl Diphosphate Synthase"/>
    <property type="match status" value="1"/>
</dbReference>
<dbReference type="PANTHER" id="PTHR12001:SF69">
    <property type="entry name" value="ALL TRANS-POLYPRENYL-DIPHOSPHATE SYNTHASE PDSS1"/>
    <property type="match status" value="1"/>
</dbReference>
<organism evidence="7 8">
    <name type="scientific">Paenibacillus vulneris</name>
    <dbReference type="NCBI Taxonomy" id="1133364"/>
    <lineage>
        <taxon>Bacteria</taxon>
        <taxon>Bacillati</taxon>
        <taxon>Bacillota</taxon>
        <taxon>Bacilli</taxon>
        <taxon>Bacillales</taxon>
        <taxon>Paenibacillaceae</taxon>
        <taxon>Paenibacillus</taxon>
    </lineage>
</organism>
<protein>
    <submittedName>
        <fullName evidence="7">Polyprenyl synthetase family protein</fullName>
    </submittedName>
</protein>
<dbReference type="InterPro" id="IPR000092">
    <property type="entry name" value="Polyprenyl_synt"/>
</dbReference>
<comment type="similarity">
    <text evidence="2 6">Belongs to the FPP/GGPP synthase family.</text>
</comment>
<proteinExistence type="inferred from homology"/>
<evidence type="ECO:0000256" key="5">
    <source>
        <dbReference type="ARBA" id="ARBA00022842"/>
    </source>
</evidence>
<evidence type="ECO:0000256" key="2">
    <source>
        <dbReference type="ARBA" id="ARBA00006706"/>
    </source>
</evidence>
<dbReference type="PANTHER" id="PTHR12001">
    <property type="entry name" value="GERANYLGERANYL PYROPHOSPHATE SYNTHASE"/>
    <property type="match status" value="1"/>
</dbReference>
<sequence length="321" mass="36127">MNREIQDEMEAMVDRAIHAEDLNGWMKSFIAARAEGDSIWSELTESTHGMLEGRSPYIIKAAALTELVMLTLDIVDDLQDRDKGHRIWMTCPEAYTLNAVLAFLMMFMGEAGQLQWQTGRTMTPFLPEISQWVLSAVNGQQKDLNPHAHIANEADYFKMVQLKSGSLIQLACYLGYSLAESSSAGLTGQIDELAACLGVVAQIENDVRNLEQLGPGNDILQKKRTLPIVYMLSQEQDGFPELAQYYDGRLGAEDFIRQHKQACLQAIADSGCLEYARIIQALYYDKAEQLFEAMPGPPYWKERFRRVTLDRYAAASLRNNG</sequence>
<evidence type="ECO:0000256" key="4">
    <source>
        <dbReference type="ARBA" id="ARBA00022723"/>
    </source>
</evidence>
<dbReference type="SFLD" id="SFLDS00005">
    <property type="entry name" value="Isoprenoid_Synthase_Type_I"/>
    <property type="match status" value="1"/>
</dbReference>
<accession>A0ABW3UJY0</accession>
<evidence type="ECO:0000313" key="7">
    <source>
        <dbReference type="EMBL" id="MFD1220599.1"/>
    </source>
</evidence>
<reference evidence="8" key="1">
    <citation type="journal article" date="2019" name="Int. J. Syst. Evol. Microbiol.">
        <title>The Global Catalogue of Microorganisms (GCM) 10K type strain sequencing project: providing services to taxonomists for standard genome sequencing and annotation.</title>
        <authorList>
            <consortium name="The Broad Institute Genomics Platform"/>
            <consortium name="The Broad Institute Genome Sequencing Center for Infectious Disease"/>
            <person name="Wu L."/>
            <person name="Ma J."/>
        </authorList>
    </citation>
    <scope>NUCLEOTIDE SEQUENCE [LARGE SCALE GENOMIC DNA]</scope>
    <source>
        <strain evidence="8">CCUG 53270</strain>
    </source>
</reference>
<gene>
    <name evidence="7" type="ORF">ACFQ4B_10740</name>
</gene>
<evidence type="ECO:0000256" key="1">
    <source>
        <dbReference type="ARBA" id="ARBA00001946"/>
    </source>
</evidence>
<dbReference type="Pfam" id="PF00348">
    <property type="entry name" value="polyprenyl_synt"/>
    <property type="match status" value="1"/>
</dbReference>
<dbReference type="SUPFAM" id="SSF48576">
    <property type="entry name" value="Terpenoid synthases"/>
    <property type="match status" value="1"/>
</dbReference>
<evidence type="ECO:0000256" key="3">
    <source>
        <dbReference type="ARBA" id="ARBA00022679"/>
    </source>
</evidence>
<name>A0ABW3UJY0_9BACL</name>
<keyword evidence="4" id="KW-0479">Metal-binding</keyword>